<dbReference type="SUPFAM" id="SSF52540">
    <property type="entry name" value="P-loop containing nucleoside triphosphate hydrolases"/>
    <property type="match status" value="1"/>
</dbReference>
<dbReference type="InterPro" id="IPR027417">
    <property type="entry name" value="P-loop_NTPase"/>
</dbReference>
<keyword evidence="2" id="KW-1185">Reference proteome</keyword>
<comment type="caution">
    <text evidence="1">The sequence shown here is derived from an EMBL/GenBank/DDBJ whole genome shotgun (WGS) entry which is preliminary data.</text>
</comment>
<dbReference type="EMBL" id="JBGBPQ010000003">
    <property type="protein sequence ID" value="KAL1526458.1"/>
    <property type="molecule type" value="Genomic_DNA"/>
</dbReference>
<protein>
    <recommendedName>
        <fullName evidence="3">ATPase AAA-type core domain-containing protein</fullName>
    </recommendedName>
</protein>
<dbReference type="Proteomes" id="UP001515480">
    <property type="component" value="Unassembled WGS sequence"/>
</dbReference>
<sequence>MTAVSEDAAYFDQFLEASKKVAPAIAQMLVKLALHSDLPVISDDFMEKPPAAVDALRAFAEAAAQRGEHPCVIIDEADVVFSGERGRSNKAVLDLFVRLTKEQRALSVLLVSSDTTFPFVLERSMGFHLLDLTRVVHAAEVPPKEMPNALATYVAA</sequence>
<dbReference type="AlphaFoldDB" id="A0AB34JW95"/>
<evidence type="ECO:0000313" key="2">
    <source>
        <dbReference type="Proteomes" id="UP001515480"/>
    </source>
</evidence>
<accession>A0AB34JW95</accession>
<evidence type="ECO:0008006" key="3">
    <source>
        <dbReference type="Google" id="ProtNLM"/>
    </source>
</evidence>
<evidence type="ECO:0000313" key="1">
    <source>
        <dbReference type="EMBL" id="KAL1526458.1"/>
    </source>
</evidence>
<proteinExistence type="predicted"/>
<organism evidence="1 2">
    <name type="scientific">Prymnesium parvum</name>
    <name type="common">Toxic golden alga</name>
    <dbReference type="NCBI Taxonomy" id="97485"/>
    <lineage>
        <taxon>Eukaryota</taxon>
        <taxon>Haptista</taxon>
        <taxon>Haptophyta</taxon>
        <taxon>Prymnesiophyceae</taxon>
        <taxon>Prymnesiales</taxon>
        <taxon>Prymnesiaceae</taxon>
        <taxon>Prymnesium</taxon>
    </lineage>
</organism>
<reference evidence="1 2" key="1">
    <citation type="journal article" date="2024" name="Science">
        <title>Giant polyketide synthase enzymes in the biosynthesis of giant marine polyether toxins.</title>
        <authorList>
            <person name="Fallon T.R."/>
            <person name="Shende V.V."/>
            <person name="Wierzbicki I.H."/>
            <person name="Pendleton A.L."/>
            <person name="Watervoot N.F."/>
            <person name="Auber R.P."/>
            <person name="Gonzalez D.J."/>
            <person name="Wisecaver J.H."/>
            <person name="Moore B.S."/>
        </authorList>
    </citation>
    <scope>NUCLEOTIDE SEQUENCE [LARGE SCALE GENOMIC DNA]</scope>
    <source>
        <strain evidence="1 2">12B1</strain>
    </source>
</reference>
<name>A0AB34JW95_PRYPA</name>
<gene>
    <name evidence="1" type="ORF">AB1Y20_015168</name>
</gene>